<dbReference type="PANTHER" id="PTHR36455:SF1">
    <property type="entry name" value="BLR8292 PROTEIN"/>
    <property type="match status" value="1"/>
</dbReference>
<dbReference type="PANTHER" id="PTHR36455">
    <property type="match status" value="1"/>
</dbReference>
<protein>
    <recommendedName>
        <fullName evidence="2">Mobile element protein</fullName>
    </recommendedName>
</protein>
<dbReference type="InterPro" id="IPR008878">
    <property type="entry name" value="Transposase_IS66_Orf2"/>
</dbReference>
<organism evidence="1">
    <name type="scientific">hydrothermal vent metagenome</name>
    <dbReference type="NCBI Taxonomy" id="652676"/>
    <lineage>
        <taxon>unclassified sequences</taxon>
        <taxon>metagenomes</taxon>
        <taxon>ecological metagenomes</taxon>
    </lineage>
</organism>
<dbReference type="AlphaFoldDB" id="A0A3B0Z3I1"/>
<evidence type="ECO:0008006" key="2">
    <source>
        <dbReference type="Google" id="ProtNLM"/>
    </source>
</evidence>
<sequence length="125" mass="14282">MMQFTSQMTLYLAIDPTDFRKGVDSLMALCQQQLGHDPFSGAVFAFTNRRRTAIKLLAYDGNGFWLCLKRFSQGKLQWWPSPNVTQTTFHIDATALTILINQGNPIHSALGEPWRRLPSQPRQEQ</sequence>
<evidence type="ECO:0000313" key="1">
    <source>
        <dbReference type="EMBL" id="VAW82823.1"/>
    </source>
</evidence>
<name>A0A3B0Z3I1_9ZZZZ</name>
<accession>A0A3B0Z3I1</accession>
<gene>
    <name evidence="1" type="ORF">MNBD_GAMMA12-260</name>
</gene>
<reference evidence="1" key="1">
    <citation type="submission" date="2018-06" db="EMBL/GenBank/DDBJ databases">
        <authorList>
            <person name="Zhirakovskaya E."/>
        </authorList>
    </citation>
    <scope>NUCLEOTIDE SEQUENCE</scope>
</reference>
<dbReference type="EMBL" id="UOFL01000255">
    <property type="protein sequence ID" value="VAW82823.1"/>
    <property type="molecule type" value="Genomic_DNA"/>
</dbReference>
<proteinExistence type="predicted"/>
<dbReference type="NCBIfam" id="NF033819">
    <property type="entry name" value="IS66_TnpB"/>
    <property type="match status" value="1"/>
</dbReference>
<dbReference type="Pfam" id="PF05717">
    <property type="entry name" value="TnpB_IS66"/>
    <property type="match status" value="1"/>
</dbReference>